<comment type="caution">
    <text evidence="1">The sequence shown here is derived from an EMBL/GenBank/DDBJ whole genome shotgun (WGS) entry which is preliminary data.</text>
</comment>
<dbReference type="Proteomes" id="UP000777265">
    <property type="component" value="Unassembled WGS sequence"/>
</dbReference>
<reference evidence="1" key="2">
    <citation type="submission" date="2020-01" db="EMBL/GenBank/DDBJ databases">
        <authorList>
            <person name="Campanaro S."/>
        </authorList>
    </citation>
    <scope>NUCLEOTIDE SEQUENCE</scope>
    <source>
        <strain evidence="1">AS06rmzACSIP_7</strain>
    </source>
</reference>
<evidence type="ECO:0000313" key="1">
    <source>
        <dbReference type="EMBL" id="NLW34490.1"/>
    </source>
</evidence>
<dbReference type="AlphaFoldDB" id="A0A971RZP9"/>
<name>A0A971RZP9_9BACT</name>
<accession>A0A971RZP9</accession>
<sequence>MMIGAIAGDVMDGPLREAGRDLRSLYSDRGHHVHFTSNNSSIVPSFKSGRYRQTAFKGSGVVALDARTLLSK</sequence>
<reference evidence="1" key="1">
    <citation type="journal article" date="2020" name="Biotechnol. Biofuels">
        <title>New insights from the biogas microbiome by comprehensive genome-resolved metagenomics of nearly 1600 species originating from multiple anaerobic digesters.</title>
        <authorList>
            <person name="Campanaro S."/>
            <person name="Treu L."/>
            <person name="Rodriguez-R L.M."/>
            <person name="Kovalovszki A."/>
            <person name="Ziels R.M."/>
            <person name="Maus I."/>
            <person name="Zhu X."/>
            <person name="Kougias P.G."/>
            <person name="Basile A."/>
            <person name="Luo G."/>
            <person name="Schluter A."/>
            <person name="Konstantinidis K.T."/>
            <person name="Angelidaki I."/>
        </authorList>
    </citation>
    <scope>NUCLEOTIDE SEQUENCE</scope>
    <source>
        <strain evidence="1">AS06rmzACSIP_7</strain>
    </source>
</reference>
<proteinExistence type="predicted"/>
<gene>
    <name evidence="1" type="ORF">GXY80_03260</name>
</gene>
<protein>
    <submittedName>
        <fullName evidence="1">Uncharacterized protein</fullName>
    </submittedName>
</protein>
<dbReference type="EMBL" id="JAAYEE010000058">
    <property type="protein sequence ID" value="NLW34490.1"/>
    <property type="molecule type" value="Genomic_DNA"/>
</dbReference>
<evidence type="ECO:0000313" key="2">
    <source>
        <dbReference type="Proteomes" id="UP000777265"/>
    </source>
</evidence>
<organism evidence="1 2">
    <name type="scientific">Syntrophorhabdus aromaticivorans</name>
    <dbReference type="NCBI Taxonomy" id="328301"/>
    <lineage>
        <taxon>Bacteria</taxon>
        <taxon>Pseudomonadati</taxon>
        <taxon>Thermodesulfobacteriota</taxon>
        <taxon>Syntrophorhabdia</taxon>
        <taxon>Syntrophorhabdales</taxon>
        <taxon>Syntrophorhabdaceae</taxon>
        <taxon>Syntrophorhabdus</taxon>
    </lineage>
</organism>